<keyword evidence="2" id="KW-1003">Cell membrane</keyword>
<name>A0A1H5ZIW7_9ACTN</name>
<dbReference type="GO" id="GO:0022857">
    <property type="term" value="F:transmembrane transporter activity"/>
    <property type="evidence" value="ECO:0007669"/>
    <property type="project" value="InterPro"/>
</dbReference>
<feature type="transmembrane region" description="Helical" evidence="7">
    <location>
        <begin position="168"/>
        <end position="190"/>
    </location>
</feature>
<feature type="transmembrane region" description="Helical" evidence="7">
    <location>
        <begin position="338"/>
        <end position="364"/>
    </location>
</feature>
<dbReference type="CDD" id="cd06580">
    <property type="entry name" value="TM_PBP1_transp_TpRbsC_like"/>
    <property type="match status" value="1"/>
</dbReference>
<evidence type="ECO:0000256" key="4">
    <source>
        <dbReference type="ARBA" id="ARBA00022989"/>
    </source>
</evidence>
<evidence type="ECO:0000256" key="3">
    <source>
        <dbReference type="ARBA" id="ARBA00022692"/>
    </source>
</evidence>
<keyword evidence="4 7" id="KW-1133">Transmembrane helix</keyword>
<accession>A0A1H5ZIW7</accession>
<feature type="transmembrane region" description="Helical" evidence="7">
    <location>
        <begin position="254"/>
        <end position="272"/>
    </location>
</feature>
<protein>
    <submittedName>
        <fullName evidence="8">Nucleoside ABC transporter membrane protein</fullName>
    </submittedName>
</protein>
<dbReference type="EMBL" id="FNVO01000004">
    <property type="protein sequence ID" value="SEG35597.1"/>
    <property type="molecule type" value="Genomic_DNA"/>
</dbReference>
<dbReference type="RefSeq" id="WP_103937953.1">
    <property type="nucleotide sequence ID" value="NZ_FNVO01000004.1"/>
</dbReference>
<dbReference type="PANTHER" id="PTHR47089:SF1">
    <property type="entry name" value="GUANOSINE ABC TRANSPORTER PERMEASE PROTEIN NUPP"/>
    <property type="match status" value="1"/>
</dbReference>
<evidence type="ECO:0000313" key="9">
    <source>
        <dbReference type="Proteomes" id="UP000236723"/>
    </source>
</evidence>
<dbReference type="PANTHER" id="PTHR47089">
    <property type="entry name" value="ABC TRANSPORTER, PERMEASE PROTEIN"/>
    <property type="match status" value="1"/>
</dbReference>
<gene>
    <name evidence="8" type="ORF">SAMN04489712_104552</name>
</gene>
<evidence type="ECO:0000256" key="1">
    <source>
        <dbReference type="ARBA" id="ARBA00004651"/>
    </source>
</evidence>
<sequence>MSEQATPAREAAAEPAAGGGEPPEADRFRRLVAQTVAGPPWVVTVLAIALALVVGGLLMIISDPEVTDTFGYFFARPADALSASWSEVSTAYAALFKGAIFNPDAAGSLTEALRPISETLTEATPLIFGGLAVGLAFRAGLFNIGGQGQLIMGAIATTWVGFTLDAPGFVALPAAVLAGLAGGALYGALVGWLKAGPGAHEVIVTIMLNYVAFLLLGYLIGSDVFRDPDNPQPISKPVADAARLPHLFGDSLRVNAGLLLAIAAVVFTWWLLNRSTLGFQLRAVGANPSAARTAGMSVGYGQIMAMTLSGGLMGLVGMSQVLGTANANNALTQQIDAGLGFTAITVALLGRASPVGTVAAALLFGALQAGGREMQAAAGVSIEIVTVIQALIVLFVAAPPLVRGIFRLRGEGGGHSGLLAKGWNG</sequence>
<dbReference type="Proteomes" id="UP000236723">
    <property type="component" value="Unassembled WGS sequence"/>
</dbReference>
<evidence type="ECO:0000256" key="2">
    <source>
        <dbReference type="ARBA" id="ARBA00022475"/>
    </source>
</evidence>
<evidence type="ECO:0000256" key="5">
    <source>
        <dbReference type="ARBA" id="ARBA00023136"/>
    </source>
</evidence>
<feature type="transmembrane region" description="Helical" evidence="7">
    <location>
        <begin position="376"/>
        <end position="398"/>
    </location>
</feature>
<comment type="subcellular location">
    <subcellularLocation>
        <location evidence="1">Cell membrane</location>
        <topology evidence="1">Multi-pass membrane protein</topology>
    </subcellularLocation>
</comment>
<organism evidence="8 9">
    <name type="scientific">Thermomonospora echinospora</name>
    <dbReference type="NCBI Taxonomy" id="1992"/>
    <lineage>
        <taxon>Bacteria</taxon>
        <taxon>Bacillati</taxon>
        <taxon>Actinomycetota</taxon>
        <taxon>Actinomycetes</taxon>
        <taxon>Streptosporangiales</taxon>
        <taxon>Thermomonosporaceae</taxon>
        <taxon>Thermomonospora</taxon>
    </lineage>
</organism>
<evidence type="ECO:0000313" key="8">
    <source>
        <dbReference type="EMBL" id="SEG35597.1"/>
    </source>
</evidence>
<dbReference type="AlphaFoldDB" id="A0A1H5ZIW7"/>
<proteinExistence type="predicted"/>
<keyword evidence="9" id="KW-1185">Reference proteome</keyword>
<keyword evidence="3 7" id="KW-0812">Transmembrane</keyword>
<feature type="transmembrane region" description="Helical" evidence="7">
    <location>
        <begin position="298"/>
        <end position="318"/>
    </location>
</feature>
<feature type="compositionally biased region" description="Low complexity" evidence="6">
    <location>
        <begin position="1"/>
        <end position="16"/>
    </location>
</feature>
<evidence type="ECO:0000256" key="7">
    <source>
        <dbReference type="SAM" id="Phobius"/>
    </source>
</evidence>
<dbReference type="GO" id="GO:0005886">
    <property type="term" value="C:plasma membrane"/>
    <property type="evidence" value="ECO:0007669"/>
    <property type="project" value="UniProtKB-SubCell"/>
</dbReference>
<reference evidence="9" key="1">
    <citation type="submission" date="2016-10" db="EMBL/GenBank/DDBJ databases">
        <authorList>
            <person name="Varghese N."/>
            <person name="Submissions S."/>
        </authorList>
    </citation>
    <scope>NUCLEOTIDE SEQUENCE [LARGE SCALE GENOMIC DNA]</scope>
    <source>
        <strain evidence="9">DSM 43163</strain>
    </source>
</reference>
<feature type="region of interest" description="Disordered" evidence="6">
    <location>
        <begin position="1"/>
        <end position="24"/>
    </location>
</feature>
<dbReference type="OrthoDB" id="45037at2"/>
<feature type="transmembrane region" description="Helical" evidence="7">
    <location>
        <begin position="202"/>
        <end position="221"/>
    </location>
</feature>
<dbReference type="Pfam" id="PF02653">
    <property type="entry name" value="BPD_transp_2"/>
    <property type="match status" value="1"/>
</dbReference>
<dbReference type="InterPro" id="IPR001851">
    <property type="entry name" value="ABC_transp_permease"/>
</dbReference>
<keyword evidence="5 7" id="KW-0472">Membrane</keyword>
<evidence type="ECO:0000256" key="6">
    <source>
        <dbReference type="SAM" id="MobiDB-lite"/>
    </source>
</evidence>
<feature type="transmembrane region" description="Helical" evidence="7">
    <location>
        <begin position="41"/>
        <end position="61"/>
    </location>
</feature>